<keyword evidence="2" id="KW-1185">Reference proteome</keyword>
<name>A0A4Y2LMP3_ARAVE</name>
<comment type="caution">
    <text evidence="1">The sequence shown here is derived from an EMBL/GenBank/DDBJ whole genome shotgun (WGS) entry which is preliminary data.</text>
</comment>
<evidence type="ECO:0000313" key="2">
    <source>
        <dbReference type="Proteomes" id="UP000499080"/>
    </source>
</evidence>
<accession>A0A4Y2LMP3</accession>
<dbReference type="AlphaFoldDB" id="A0A4Y2LMP3"/>
<organism evidence="1 2">
    <name type="scientific">Araneus ventricosus</name>
    <name type="common">Orbweaver spider</name>
    <name type="synonym">Epeira ventricosa</name>
    <dbReference type="NCBI Taxonomy" id="182803"/>
    <lineage>
        <taxon>Eukaryota</taxon>
        <taxon>Metazoa</taxon>
        <taxon>Ecdysozoa</taxon>
        <taxon>Arthropoda</taxon>
        <taxon>Chelicerata</taxon>
        <taxon>Arachnida</taxon>
        <taxon>Araneae</taxon>
        <taxon>Araneomorphae</taxon>
        <taxon>Entelegynae</taxon>
        <taxon>Araneoidea</taxon>
        <taxon>Araneidae</taxon>
        <taxon>Araneus</taxon>
    </lineage>
</organism>
<dbReference type="Proteomes" id="UP000499080">
    <property type="component" value="Unassembled WGS sequence"/>
</dbReference>
<gene>
    <name evidence="1" type="ORF">AVEN_37136_1</name>
</gene>
<reference evidence="1 2" key="1">
    <citation type="journal article" date="2019" name="Sci. Rep.">
        <title>Orb-weaving spider Araneus ventricosus genome elucidates the spidroin gene catalogue.</title>
        <authorList>
            <person name="Kono N."/>
            <person name="Nakamura H."/>
            <person name="Ohtoshi R."/>
            <person name="Moran D.A.P."/>
            <person name="Shinohara A."/>
            <person name="Yoshida Y."/>
            <person name="Fujiwara M."/>
            <person name="Mori M."/>
            <person name="Tomita M."/>
            <person name="Arakawa K."/>
        </authorList>
    </citation>
    <scope>NUCLEOTIDE SEQUENCE [LARGE SCALE GENOMIC DNA]</scope>
</reference>
<dbReference type="EMBL" id="BGPR01005953">
    <property type="protein sequence ID" value="GBN14826.1"/>
    <property type="molecule type" value="Genomic_DNA"/>
</dbReference>
<sequence length="116" mass="13546">MTSVRLKNTVRSIAKRGNFVPTILKFAKLSVQNNSHEYQIWREIAKKFNFGDRTVSLSRVRFFTLPIIVYTYCLLDNNRSQKLKKKKIMLIGFPPPLTLRSTMIRFNSIAAHMILN</sequence>
<evidence type="ECO:0000313" key="1">
    <source>
        <dbReference type="EMBL" id="GBN14826.1"/>
    </source>
</evidence>
<proteinExistence type="predicted"/>
<protein>
    <submittedName>
        <fullName evidence="1">Uncharacterized protein</fullName>
    </submittedName>
</protein>